<comment type="caution">
    <text evidence="1">The sequence shown here is derived from an EMBL/GenBank/DDBJ whole genome shotgun (WGS) entry which is preliminary data.</text>
</comment>
<dbReference type="Proteomes" id="UP001501170">
    <property type="component" value="Unassembled WGS sequence"/>
</dbReference>
<evidence type="ECO:0000313" key="1">
    <source>
        <dbReference type="EMBL" id="GAA2382830.1"/>
    </source>
</evidence>
<reference evidence="1 2" key="1">
    <citation type="journal article" date="2019" name="Int. J. Syst. Evol. Microbiol.">
        <title>The Global Catalogue of Microorganisms (GCM) 10K type strain sequencing project: providing services to taxonomists for standard genome sequencing and annotation.</title>
        <authorList>
            <consortium name="The Broad Institute Genomics Platform"/>
            <consortium name="The Broad Institute Genome Sequencing Center for Infectious Disease"/>
            <person name="Wu L."/>
            <person name="Ma J."/>
        </authorList>
    </citation>
    <scope>NUCLEOTIDE SEQUENCE [LARGE SCALE GENOMIC DNA]</scope>
    <source>
        <strain evidence="1 2">JCM 16227</strain>
    </source>
</reference>
<dbReference type="EMBL" id="BAAARB010000012">
    <property type="protein sequence ID" value="GAA2382830.1"/>
    <property type="molecule type" value="Genomic_DNA"/>
</dbReference>
<organism evidence="1 2">
    <name type="scientific">Gordonia cholesterolivorans</name>
    <dbReference type="NCBI Taxonomy" id="559625"/>
    <lineage>
        <taxon>Bacteria</taxon>
        <taxon>Bacillati</taxon>
        <taxon>Actinomycetota</taxon>
        <taxon>Actinomycetes</taxon>
        <taxon>Mycobacteriales</taxon>
        <taxon>Gordoniaceae</taxon>
        <taxon>Gordonia</taxon>
    </lineage>
</organism>
<evidence type="ECO:0000313" key="2">
    <source>
        <dbReference type="Proteomes" id="UP001501170"/>
    </source>
</evidence>
<gene>
    <name evidence="1" type="ORF">GCM10009855_23730</name>
</gene>
<protein>
    <submittedName>
        <fullName evidence="1">Uncharacterized protein</fullName>
    </submittedName>
</protein>
<keyword evidence="2" id="KW-1185">Reference proteome</keyword>
<accession>A0ABN3HKV9</accession>
<sequence>MLLARALGSGTADVPDETQLIGLPDQAALEAYLADPRRTSRSAERDRVVERTVLFPVRVVTPH</sequence>
<name>A0ABN3HKV9_9ACTN</name>
<proteinExistence type="predicted"/>